<comment type="similarity">
    <text evidence="2">Belongs to the crooked-neck family.</text>
</comment>
<keyword evidence="3" id="KW-0507">mRNA processing</keyword>
<name>A0A699ZP71_HAELA</name>
<comment type="caution">
    <text evidence="8">The sequence shown here is derived from an EMBL/GenBank/DDBJ whole genome shotgun (WGS) entry which is preliminary data.</text>
</comment>
<dbReference type="InterPro" id="IPR055430">
    <property type="entry name" value="HAT_Syf1_CNRKL1_C"/>
</dbReference>
<dbReference type="InterPro" id="IPR045075">
    <property type="entry name" value="Syf1-like"/>
</dbReference>
<dbReference type="Gene3D" id="1.25.40.10">
    <property type="entry name" value="Tetratricopeptide repeat domain"/>
    <property type="match status" value="1"/>
</dbReference>
<reference evidence="8 9" key="1">
    <citation type="submission" date="2020-02" db="EMBL/GenBank/DDBJ databases">
        <title>Draft genome sequence of Haematococcus lacustris strain NIES-144.</title>
        <authorList>
            <person name="Morimoto D."/>
            <person name="Nakagawa S."/>
            <person name="Yoshida T."/>
            <person name="Sawayama S."/>
        </authorList>
    </citation>
    <scope>NUCLEOTIDE SEQUENCE [LARGE SCALE GENOMIC DNA]</scope>
    <source>
        <strain evidence="8 9">NIES-144</strain>
    </source>
</reference>
<dbReference type="GO" id="GO:0071007">
    <property type="term" value="C:U2-type catalytic step 2 spliceosome"/>
    <property type="evidence" value="ECO:0007669"/>
    <property type="project" value="TreeGrafter"/>
</dbReference>
<dbReference type="Proteomes" id="UP000485058">
    <property type="component" value="Unassembled WGS sequence"/>
</dbReference>
<evidence type="ECO:0000256" key="5">
    <source>
        <dbReference type="ARBA" id="ARBA00023187"/>
    </source>
</evidence>
<dbReference type="SUPFAM" id="SSF48452">
    <property type="entry name" value="TPR-like"/>
    <property type="match status" value="2"/>
</dbReference>
<evidence type="ECO:0000313" key="9">
    <source>
        <dbReference type="Proteomes" id="UP000485058"/>
    </source>
</evidence>
<dbReference type="PANTHER" id="PTHR11246">
    <property type="entry name" value="PRE-MRNA SPLICING FACTOR"/>
    <property type="match status" value="1"/>
</dbReference>
<evidence type="ECO:0000256" key="2">
    <source>
        <dbReference type="ARBA" id="ARBA00008644"/>
    </source>
</evidence>
<keyword evidence="4" id="KW-0677">Repeat</keyword>
<feature type="non-terminal residue" evidence="8">
    <location>
        <position position="1"/>
    </location>
</feature>
<evidence type="ECO:0000256" key="3">
    <source>
        <dbReference type="ARBA" id="ARBA00022664"/>
    </source>
</evidence>
<dbReference type="SMART" id="SM00386">
    <property type="entry name" value="HAT"/>
    <property type="match status" value="5"/>
</dbReference>
<feature type="domain" description="Pre-mRNA-splicing factor Syf1/CRNKL1-like C-terminal HAT-repeats" evidence="7">
    <location>
        <begin position="1"/>
        <end position="252"/>
    </location>
</feature>
<gene>
    <name evidence="8" type="ORF">HaLaN_17360</name>
</gene>
<dbReference type="PANTHER" id="PTHR11246:SF5">
    <property type="entry name" value="PRE-MRNA-SPLICING FACTOR SYF1"/>
    <property type="match status" value="1"/>
</dbReference>
<proteinExistence type="inferred from homology"/>
<dbReference type="GO" id="GO:0000349">
    <property type="term" value="P:generation of catalytic spliceosome for first transesterification step"/>
    <property type="evidence" value="ECO:0007669"/>
    <property type="project" value="TreeGrafter"/>
</dbReference>
<dbReference type="InterPro" id="IPR011990">
    <property type="entry name" value="TPR-like_helical_dom_sf"/>
</dbReference>
<dbReference type="GO" id="GO:0071014">
    <property type="term" value="C:post-mRNA release spliceosomal complex"/>
    <property type="evidence" value="ECO:0007669"/>
    <property type="project" value="TreeGrafter"/>
</dbReference>
<dbReference type="Pfam" id="PF23231">
    <property type="entry name" value="HAT_Syf1_CNRKL1_C"/>
    <property type="match status" value="1"/>
</dbReference>
<protein>
    <recommendedName>
        <fullName evidence="7">Pre-mRNA-splicing factor Syf1/CRNKL1-like C-terminal HAT-repeats domain-containing protein</fullName>
    </recommendedName>
</protein>
<keyword evidence="5" id="KW-0508">mRNA splicing</keyword>
<organism evidence="8 9">
    <name type="scientific">Haematococcus lacustris</name>
    <name type="common">Green alga</name>
    <name type="synonym">Haematococcus pluvialis</name>
    <dbReference type="NCBI Taxonomy" id="44745"/>
    <lineage>
        <taxon>Eukaryota</taxon>
        <taxon>Viridiplantae</taxon>
        <taxon>Chlorophyta</taxon>
        <taxon>core chlorophytes</taxon>
        <taxon>Chlorophyceae</taxon>
        <taxon>CS clade</taxon>
        <taxon>Chlamydomonadales</taxon>
        <taxon>Haematococcaceae</taxon>
        <taxon>Haematococcus</taxon>
    </lineage>
</organism>
<sequence>EHKFWEDSFQVYERGVALFKYPHVRDIWVAYLKHFVERYGGKKLERARDLFEHALSMAPAEEAKPLYLEFALLEERHGLAKHAMEVYERAVKAVPKTQRLAILDLYLAKASEFFGIGKVREIYESAIEMEPPYDLADVDCRQMCMRYAELERKLGEIDRARAIFVHASSLANPGSAWEFWDAWKSFEVRHGNEDTFREMLRIKRSVAASYSHMQIQSVVDAARLSDSLTARAAQASAANLLGRDPMSALEAAAGDEEERSAAARAPSTALKGFVSAGVIQQGNTEQQRQL</sequence>
<evidence type="ECO:0000313" key="8">
    <source>
        <dbReference type="EMBL" id="GFH20268.1"/>
    </source>
</evidence>
<accession>A0A699ZP71</accession>
<evidence type="ECO:0000256" key="6">
    <source>
        <dbReference type="ARBA" id="ARBA00023242"/>
    </source>
</evidence>
<keyword evidence="6" id="KW-0539">Nucleus</keyword>
<dbReference type="AlphaFoldDB" id="A0A699ZP71"/>
<feature type="non-terminal residue" evidence="8">
    <location>
        <position position="290"/>
    </location>
</feature>
<dbReference type="EMBL" id="BLLF01001605">
    <property type="protein sequence ID" value="GFH20268.1"/>
    <property type="molecule type" value="Genomic_DNA"/>
</dbReference>
<evidence type="ECO:0000256" key="4">
    <source>
        <dbReference type="ARBA" id="ARBA00022737"/>
    </source>
</evidence>
<dbReference type="InterPro" id="IPR003107">
    <property type="entry name" value="HAT"/>
</dbReference>
<evidence type="ECO:0000256" key="1">
    <source>
        <dbReference type="ARBA" id="ARBA00004123"/>
    </source>
</evidence>
<dbReference type="GO" id="GO:0000974">
    <property type="term" value="C:Prp19 complex"/>
    <property type="evidence" value="ECO:0007669"/>
    <property type="project" value="TreeGrafter"/>
</dbReference>
<evidence type="ECO:0000259" key="7">
    <source>
        <dbReference type="Pfam" id="PF23231"/>
    </source>
</evidence>
<keyword evidence="9" id="KW-1185">Reference proteome</keyword>
<comment type="subcellular location">
    <subcellularLocation>
        <location evidence="1">Nucleus</location>
    </subcellularLocation>
</comment>